<organism evidence="1 2">
    <name type="scientific">Sphaerodactylus townsendi</name>
    <dbReference type="NCBI Taxonomy" id="933632"/>
    <lineage>
        <taxon>Eukaryota</taxon>
        <taxon>Metazoa</taxon>
        <taxon>Chordata</taxon>
        <taxon>Craniata</taxon>
        <taxon>Vertebrata</taxon>
        <taxon>Euteleostomi</taxon>
        <taxon>Lepidosauria</taxon>
        <taxon>Squamata</taxon>
        <taxon>Bifurcata</taxon>
        <taxon>Gekkota</taxon>
        <taxon>Sphaerodactylidae</taxon>
        <taxon>Sphaerodactylus</taxon>
    </lineage>
</organism>
<name>A0ACB8G707_9SAUR</name>
<gene>
    <name evidence="1" type="primary">KIRREL1_3</name>
    <name evidence="1" type="ORF">K3G42_002906</name>
</gene>
<comment type="caution">
    <text evidence="1">The sequence shown here is derived from an EMBL/GenBank/DDBJ whole genome shotgun (WGS) entry which is preliminary data.</text>
</comment>
<protein>
    <submittedName>
        <fullName evidence="1">Kin of IRRE-like protein 1</fullName>
    </submittedName>
</protein>
<reference evidence="1" key="1">
    <citation type="submission" date="2021-08" db="EMBL/GenBank/DDBJ databases">
        <title>The first chromosome-level gecko genome reveals the dynamic sex chromosomes of Neotropical dwarf geckos (Sphaerodactylidae: Sphaerodactylus).</title>
        <authorList>
            <person name="Pinto B.J."/>
            <person name="Keating S.E."/>
            <person name="Gamble T."/>
        </authorList>
    </citation>
    <scope>NUCLEOTIDE SEQUENCE</scope>
    <source>
        <strain evidence="1">TG3544</strain>
    </source>
</reference>
<proteinExistence type="predicted"/>
<sequence>MATEVLSDGKRETTMSQLLINPTDQDIGRVYICRCSNEAAPAGKETSIKLNVHRRQLASAGKAAAERFLGAPDVF</sequence>
<evidence type="ECO:0000313" key="2">
    <source>
        <dbReference type="Proteomes" id="UP000827872"/>
    </source>
</evidence>
<keyword evidence="2" id="KW-1185">Reference proteome</keyword>
<accession>A0ACB8G707</accession>
<evidence type="ECO:0000313" key="1">
    <source>
        <dbReference type="EMBL" id="KAH8015352.1"/>
    </source>
</evidence>
<dbReference type="Proteomes" id="UP000827872">
    <property type="component" value="Linkage Group LG01"/>
</dbReference>
<dbReference type="EMBL" id="CM037614">
    <property type="protein sequence ID" value="KAH8015352.1"/>
    <property type="molecule type" value="Genomic_DNA"/>
</dbReference>